<evidence type="ECO:0000256" key="5">
    <source>
        <dbReference type="ARBA" id="ARBA00023239"/>
    </source>
</evidence>
<dbReference type="SUPFAM" id="SSF53383">
    <property type="entry name" value="PLP-dependent transferases"/>
    <property type="match status" value="1"/>
</dbReference>
<evidence type="ECO:0000313" key="8">
    <source>
        <dbReference type="Proteomes" id="UP000215694"/>
    </source>
</evidence>
<dbReference type="Proteomes" id="UP000215694">
    <property type="component" value="Unassembled WGS sequence"/>
</dbReference>
<organism evidence="7 8">
    <name type="scientific">Romboutsia weinsteinii</name>
    <dbReference type="NCBI Taxonomy" id="2020949"/>
    <lineage>
        <taxon>Bacteria</taxon>
        <taxon>Bacillati</taxon>
        <taxon>Bacillota</taxon>
        <taxon>Clostridia</taxon>
        <taxon>Peptostreptococcales</taxon>
        <taxon>Peptostreptococcaceae</taxon>
        <taxon>Romboutsia</taxon>
    </lineage>
</organism>
<protein>
    <submittedName>
        <fullName evidence="7">Aminotransferase class I/II-fold pyridoxal phosphate-dependent enzyme</fullName>
    </submittedName>
</protein>
<accession>A0A371J3E6</accession>
<dbReference type="OrthoDB" id="9815233at2"/>
<dbReference type="AlphaFoldDB" id="A0A371J3E6"/>
<dbReference type="Pfam" id="PF01276">
    <property type="entry name" value="OKR_DC_1"/>
    <property type="match status" value="1"/>
</dbReference>
<dbReference type="Gene3D" id="3.40.640.10">
    <property type="entry name" value="Type I PLP-dependent aspartate aminotransferase-like (Major domain)"/>
    <property type="match status" value="1"/>
</dbReference>
<dbReference type="Gene3D" id="3.90.100.10">
    <property type="entry name" value="Orn/Lys/Arg decarboxylase, C-terminal domain"/>
    <property type="match status" value="1"/>
</dbReference>
<dbReference type="GO" id="GO:0016831">
    <property type="term" value="F:carboxy-lyase activity"/>
    <property type="evidence" value="ECO:0007669"/>
    <property type="project" value="UniProtKB-KW"/>
</dbReference>
<dbReference type="EMBL" id="NOJY02000015">
    <property type="protein sequence ID" value="RDY27188.1"/>
    <property type="molecule type" value="Genomic_DNA"/>
</dbReference>
<dbReference type="PANTHER" id="PTHR43277">
    <property type="entry name" value="ARGININE DECARBOXYLASE"/>
    <property type="match status" value="1"/>
</dbReference>
<comment type="caution">
    <text evidence="7">The sequence shown here is derived from an EMBL/GenBank/DDBJ whole genome shotgun (WGS) entry which is preliminary data.</text>
</comment>
<keyword evidence="7" id="KW-0032">Aminotransferase</keyword>
<keyword evidence="5" id="KW-0456">Lyase</keyword>
<evidence type="ECO:0000256" key="3">
    <source>
        <dbReference type="ARBA" id="ARBA00022793"/>
    </source>
</evidence>
<dbReference type="SUPFAM" id="SSF55904">
    <property type="entry name" value="Ornithine decarboxylase C-terminal domain"/>
    <property type="match status" value="1"/>
</dbReference>
<dbReference type="InterPro" id="IPR052357">
    <property type="entry name" value="Orn_Lys_Arg_decarboxylase-I"/>
</dbReference>
<evidence type="ECO:0000313" key="7">
    <source>
        <dbReference type="EMBL" id="RDY27188.1"/>
    </source>
</evidence>
<dbReference type="PANTHER" id="PTHR43277:SF4">
    <property type="entry name" value="ARGININE DECARBOXYLASE"/>
    <property type="match status" value="1"/>
</dbReference>
<feature type="domain" description="Orn/Lys/Arg decarboxylases family 1 pyridoxal-P attachment site" evidence="6">
    <location>
        <begin position="236"/>
        <end position="250"/>
    </location>
</feature>
<comment type="similarity">
    <text evidence="2">Belongs to the Orn/Lys/Arg decarboxylase class-I family.</text>
</comment>
<keyword evidence="8" id="KW-1185">Reference proteome</keyword>
<dbReference type="Pfam" id="PF03711">
    <property type="entry name" value="OKR_DC_1_C"/>
    <property type="match status" value="1"/>
</dbReference>
<sequence length="499" mass="55320">MDDVRIIDGDLAQVIKLDEGQIPLLSTLKNYSQKEIACFDVPGHVRDQGVEVLNNYFGNEIMKMDINSSPFMDNVSKPNGIIKQAQDLLANAYKSDEAFFITNGTTQAIHAMILSVINPNDKVLLPRNIHKSVINALILCGGQPVFIQPEFDEELGISLNISTTKVKEALDKNNDIKAIFLLNPTYYGACSNLSEIIRLCREKSVLVLVDEAHGAHFPFHQDLPPSAMDLGADMAAVSIHKTGGALTQASSLLVNKGNIDCEKVSQSINMLQSTSASYLLMASIDGARYNLISNGQEQLSKALNLSRYAKSKLNKIEGIKVVTTEILDSDGVEYIDETKLCINVKGLNLTGFKVYDILYQEFGVQLELGDLYNILALVSIGTTKQDIDKLIKSLDIISRKYSEYRSASILETKQISPIVRLNPRQAFYSQKESIDFKKSINRICAESIMVYPPGIPIVSPGEVITIEILEYINLLRESKAYLTDMKDKSLDTILVIKEN</sequence>
<dbReference type="InterPro" id="IPR015424">
    <property type="entry name" value="PyrdxlP-dep_Trfase"/>
</dbReference>
<evidence type="ECO:0000256" key="4">
    <source>
        <dbReference type="ARBA" id="ARBA00022898"/>
    </source>
</evidence>
<dbReference type="InterPro" id="IPR008286">
    <property type="entry name" value="Prn/Lys/Arg_de-COase_C"/>
</dbReference>
<dbReference type="InterPro" id="IPR036633">
    <property type="entry name" value="Prn/Lys/Arg_de-COase_C_sf"/>
</dbReference>
<proteinExistence type="inferred from homology"/>
<reference evidence="7 8" key="1">
    <citation type="journal article" date="2017" name="Genome Announc.">
        <title>Draft Genome Sequence of Romboutsia weinsteinii sp. nov. Strain CCRI-19649(T) Isolated from Surface Water.</title>
        <authorList>
            <person name="Maheux A.F."/>
            <person name="Boudreau D.K."/>
            <person name="Berube E."/>
            <person name="Boissinot M."/>
            <person name="Cantin P."/>
            <person name="Raymond F."/>
            <person name="Corbeil J."/>
            <person name="Omar R.F."/>
            <person name="Bergeron M.G."/>
        </authorList>
    </citation>
    <scope>NUCLEOTIDE SEQUENCE [LARGE SCALE GENOMIC DNA]</scope>
    <source>
        <strain evidence="7 8">CCRI-19649</strain>
    </source>
</reference>
<keyword evidence="4" id="KW-0663">Pyridoxal phosphate</keyword>
<evidence type="ECO:0000259" key="6">
    <source>
        <dbReference type="PROSITE" id="PS00703"/>
    </source>
</evidence>
<keyword evidence="7" id="KW-0808">Transferase</keyword>
<dbReference type="PROSITE" id="PS00703">
    <property type="entry name" value="OKR_DC_1"/>
    <property type="match status" value="1"/>
</dbReference>
<keyword evidence="3" id="KW-0210">Decarboxylase</keyword>
<evidence type="ECO:0000256" key="1">
    <source>
        <dbReference type="ARBA" id="ARBA00001933"/>
    </source>
</evidence>
<dbReference type="GO" id="GO:0008483">
    <property type="term" value="F:transaminase activity"/>
    <property type="evidence" value="ECO:0007669"/>
    <property type="project" value="UniProtKB-KW"/>
</dbReference>
<gene>
    <name evidence="7" type="ORF">CHL78_010350</name>
</gene>
<dbReference type="InterPro" id="IPR000310">
    <property type="entry name" value="Orn/Lys/Arg_deCO2ase_major_dom"/>
</dbReference>
<name>A0A371J3E6_9FIRM</name>
<dbReference type="InterPro" id="IPR015421">
    <property type="entry name" value="PyrdxlP-dep_Trfase_major"/>
</dbReference>
<comment type="cofactor">
    <cofactor evidence="1">
        <name>pyridoxal 5'-phosphate</name>
        <dbReference type="ChEBI" id="CHEBI:597326"/>
    </cofactor>
</comment>
<evidence type="ECO:0000256" key="2">
    <source>
        <dbReference type="ARBA" id="ARBA00010671"/>
    </source>
</evidence>